<dbReference type="EMBL" id="JBHSMI010000025">
    <property type="protein sequence ID" value="MFC5404055.1"/>
    <property type="molecule type" value="Genomic_DNA"/>
</dbReference>
<comment type="caution">
    <text evidence="1">The sequence shown here is derived from an EMBL/GenBank/DDBJ whole genome shotgun (WGS) entry which is preliminary data.</text>
</comment>
<evidence type="ECO:0000313" key="2">
    <source>
        <dbReference type="Proteomes" id="UP001596113"/>
    </source>
</evidence>
<reference evidence="2" key="1">
    <citation type="journal article" date="2019" name="Int. J. Syst. Evol. Microbiol.">
        <title>The Global Catalogue of Microorganisms (GCM) 10K type strain sequencing project: providing services to taxonomists for standard genome sequencing and annotation.</title>
        <authorList>
            <consortium name="The Broad Institute Genomics Platform"/>
            <consortium name="The Broad Institute Genome Sequencing Center for Infectious Disease"/>
            <person name="Wu L."/>
            <person name="Ma J."/>
        </authorList>
    </citation>
    <scope>NUCLEOTIDE SEQUENCE [LARGE SCALE GENOMIC DNA]</scope>
    <source>
        <strain evidence="2">CGMCC 1.18575</strain>
    </source>
</reference>
<gene>
    <name evidence="1" type="ORF">ACFPOF_15030</name>
</gene>
<accession>A0ABW0HUH4</accession>
<dbReference type="RefSeq" id="WP_378133986.1">
    <property type="nucleotide sequence ID" value="NZ_JBHSMI010000025.1"/>
</dbReference>
<proteinExistence type="predicted"/>
<dbReference type="Proteomes" id="UP001596113">
    <property type="component" value="Unassembled WGS sequence"/>
</dbReference>
<keyword evidence="2" id="KW-1185">Reference proteome</keyword>
<protein>
    <submittedName>
        <fullName evidence="1">PD-(D/E)XK nuclease family transposase</fullName>
    </submittedName>
</protein>
<evidence type="ECO:0000313" key="1">
    <source>
        <dbReference type="EMBL" id="MFC5404055.1"/>
    </source>
</evidence>
<dbReference type="Pfam" id="PF12784">
    <property type="entry name" value="PDDEXK_2"/>
    <property type="match status" value="1"/>
</dbReference>
<sequence>MEIERLNPKNDFLFKRLFGEDEGKPLLIGLLNAVLRRGKKQSITDVTIVDNTHLGRELVDDKEVVLDILCEVDGHPGNPLY</sequence>
<organism evidence="1 2">
    <name type="scientific">Cohnella soli</name>
    <dbReference type="NCBI Taxonomy" id="425005"/>
    <lineage>
        <taxon>Bacteria</taxon>
        <taxon>Bacillati</taxon>
        <taxon>Bacillota</taxon>
        <taxon>Bacilli</taxon>
        <taxon>Bacillales</taxon>
        <taxon>Paenibacillaceae</taxon>
        <taxon>Cohnella</taxon>
    </lineage>
</organism>
<name>A0ABW0HUH4_9BACL</name>